<keyword evidence="2" id="KW-0067">ATP-binding</keyword>
<dbReference type="Pfam" id="PF00270">
    <property type="entry name" value="DEAD"/>
    <property type="match status" value="1"/>
</dbReference>
<dbReference type="PROSITE" id="PS51194">
    <property type="entry name" value="HELICASE_CTER"/>
    <property type="match status" value="1"/>
</dbReference>
<keyword evidence="4" id="KW-1185">Reference proteome</keyword>
<name>A0A7I7K3E4_9MYCO</name>
<dbReference type="SMART" id="SM00487">
    <property type="entry name" value="DEXDc"/>
    <property type="match status" value="1"/>
</dbReference>
<dbReference type="OrthoDB" id="3197455at2"/>
<evidence type="ECO:0000256" key="2">
    <source>
        <dbReference type="ARBA" id="ARBA00022840"/>
    </source>
</evidence>
<dbReference type="GO" id="GO:0043138">
    <property type="term" value="F:3'-5' DNA helicase activity"/>
    <property type="evidence" value="ECO:0007669"/>
    <property type="project" value="TreeGrafter"/>
</dbReference>
<gene>
    <name evidence="3" type="ORF">MDUV_35500</name>
</gene>
<keyword evidence="3" id="KW-0378">Hydrolase</keyword>
<dbReference type="GO" id="GO:0006289">
    <property type="term" value="P:nucleotide-excision repair"/>
    <property type="evidence" value="ECO:0007669"/>
    <property type="project" value="TreeGrafter"/>
</dbReference>
<dbReference type="InterPro" id="IPR027417">
    <property type="entry name" value="P-loop_NTPase"/>
</dbReference>
<dbReference type="InterPro" id="IPR014001">
    <property type="entry name" value="Helicase_ATP-bd"/>
</dbReference>
<evidence type="ECO:0000313" key="4">
    <source>
        <dbReference type="Proteomes" id="UP000467006"/>
    </source>
</evidence>
<dbReference type="PANTHER" id="PTHR47957">
    <property type="entry name" value="ATP-DEPENDENT HELICASE HRQ1"/>
    <property type="match status" value="1"/>
</dbReference>
<dbReference type="SMART" id="SM00490">
    <property type="entry name" value="HELICc"/>
    <property type="match status" value="1"/>
</dbReference>
<evidence type="ECO:0000313" key="3">
    <source>
        <dbReference type="EMBL" id="BBX18690.1"/>
    </source>
</evidence>
<dbReference type="KEGG" id="mdu:MDUV_35500"/>
<evidence type="ECO:0000256" key="1">
    <source>
        <dbReference type="ARBA" id="ARBA00022741"/>
    </source>
</evidence>
<reference evidence="3 4" key="1">
    <citation type="journal article" date="2019" name="Emerg. Microbes Infect.">
        <title>Comprehensive subspecies identification of 175 nontuberculous mycobacteria species based on 7547 genomic profiles.</title>
        <authorList>
            <person name="Matsumoto Y."/>
            <person name="Kinjo T."/>
            <person name="Motooka D."/>
            <person name="Nabeya D."/>
            <person name="Jung N."/>
            <person name="Uechi K."/>
            <person name="Horii T."/>
            <person name="Iida T."/>
            <person name="Fujita J."/>
            <person name="Nakamura S."/>
        </authorList>
    </citation>
    <scope>NUCLEOTIDE SEQUENCE [LARGE SCALE GENOMIC DNA]</scope>
    <source>
        <strain evidence="3 4">JCM 6396</strain>
    </source>
</reference>
<proteinExistence type="predicted"/>
<dbReference type="EMBL" id="AP022563">
    <property type="protein sequence ID" value="BBX18690.1"/>
    <property type="molecule type" value="Genomic_DNA"/>
</dbReference>
<keyword evidence="1" id="KW-0547">Nucleotide-binding</keyword>
<keyword evidence="3" id="KW-0347">Helicase</keyword>
<dbReference type="RefSeq" id="WP_098004016.1">
    <property type="nucleotide sequence ID" value="NZ_AP022563.1"/>
</dbReference>
<dbReference type="Pfam" id="PF09369">
    <property type="entry name" value="MZB"/>
    <property type="match status" value="1"/>
</dbReference>
<dbReference type="GO" id="GO:0005524">
    <property type="term" value="F:ATP binding"/>
    <property type="evidence" value="ECO:0007669"/>
    <property type="project" value="UniProtKB-KW"/>
</dbReference>
<dbReference type="GO" id="GO:0036297">
    <property type="term" value="P:interstrand cross-link repair"/>
    <property type="evidence" value="ECO:0007669"/>
    <property type="project" value="TreeGrafter"/>
</dbReference>
<dbReference type="InterPro" id="IPR018973">
    <property type="entry name" value="MZB"/>
</dbReference>
<accession>A0A7I7K3E4</accession>
<dbReference type="InterPro" id="IPR011545">
    <property type="entry name" value="DEAD/DEAH_box_helicase_dom"/>
</dbReference>
<dbReference type="GO" id="GO:0003676">
    <property type="term" value="F:nucleic acid binding"/>
    <property type="evidence" value="ECO:0007669"/>
    <property type="project" value="InterPro"/>
</dbReference>
<dbReference type="Pfam" id="PF00271">
    <property type="entry name" value="Helicase_C"/>
    <property type="match status" value="1"/>
</dbReference>
<organism evidence="3 4">
    <name type="scientific">Mycolicibacterium duvalii</name>
    <dbReference type="NCBI Taxonomy" id="39688"/>
    <lineage>
        <taxon>Bacteria</taxon>
        <taxon>Bacillati</taxon>
        <taxon>Actinomycetota</taxon>
        <taxon>Actinomycetes</taxon>
        <taxon>Mycobacteriales</taxon>
        <taxon>Mycobacteriaceae</taxon>
        <taxon>Mycolicibacterium</taxon>
    </lineage>
</organism>
<dbReference type="Gene3D" id="3.40.50.300">
    <property type="entry name" value="P-loop containing nucleotide triphosphate hydrolases"/>
    <property type="match status" value="2"/>
</dbReference>
<dbReference type="PANTHER" id="PTHR47957:SF3">
    <property type="entry name" value="ATP-DEPENDENT HELICASE HRQ1"/>
    <property type="match status" value="1"/>
</dbReference>
<dbReference type="Proteomes" id="UP000467006">
    <property type="component" value="Chromosome"/>
</dbReference>
<protein>
    <submittedName>
        <fullName evidence="3">DEAD/DEAH box helicase</fullName>
    </submittedName>
</protein>
<sequence>MTDRLDPLATAKQIEATYKRYLKTLLAPADLAMAEAFDEAINQTRLLTKGPLLELTPPYETGATLQELIGEGVLHPDFTRLNSPAVPLTRPLYRHQEQAIRKFIAGRNLVVSTGTGSGKTESFLLPILDSLIRESAAGTLGPGVRALLLYPMNALANDQLKRLRAALRVAPDITFGRYTGETLEKASDAESDFLATNVGEQRLPNELLSRQEMRSTPPHILLTNYAMLEYLLLRAADIDLFDGPHSGTWRFLVLDEAHVYDGAQGSEVALLLRRLRQRVAPDTNLQCVATSASLEGSSPDAAPGEAMTFARSLFNATFEFVNSDVQRQDLVKPTRQQRRAKPTWQMTDEQLLRLGMPDADVTELSQLGGGAPSEALHAERTIADLKGALAAGPVAADVLQRRLWPEDPDSSRKLESLVALGSQVCDEAGNPVLSARYHMFVRATEGAFVSFGSDGPRIFLGRHEIDPETGRAVFEFGTCQRCGAVHLAGDVEHRDGREFFLPSTKNDASVKWLVLTDGGDDTVIDEDEMTLANDDSKADPTIRYLCTGCGLLADSGAAGCASASCPGGDMRRVREHRAATRVMSRCTECGAQARQVIRRLRTDTNAAPAVITTALYQELPVATDEAADEVGSGRKLLMFSDSRQAAAFAAPYLDRTYGRFLERRYIVQALQDPKYSDEPLTIEDIAIVTRKKASGAGHFPDGMGTIAKNKAVNEWAIGELMALDTRQSLEGLGLMRVTLRRPRGAVLPRAFSTLGLTEDEAWSLLDELVKTARLQGAMDLLDDVDIQSERFEPRNARIRMRSRGSDRQRKIISWLPSGPGRTNGRITFVQKVLNALGSSESAEKVLEGCWNYLEQQKYFVVESDRNRGPVFQVDHTKLLVQNGLDCTWYLCDKCRKLTACSVRGVCPNSSCAGKLHSHVVPPSDADTNHYRVTYQTMGTAPLAAREHTAQWDAKQAAQIQRDFIDGRVNVLSCSTTFELGVDVGDLQSVVMRNMPPKTANYVQRAGRAGRRAASAALVLTYANRASHDLAKYQYPESMIAGQMRIPWVPVDNARIARRHAHSVALAAYFRHCADQGMTWRHAGEFFSPTSDGQDSPASRVRKFLTPIPPELKAAVRASIPEQVHAEIGIEDDSWVERLVDLLAKVEQEVGDDIKTFNDLIDAAIREKNLRHGDRLQRTLATIEKRPLIGFLANKNVLPKYGFPVDTVELRTLHCAEPVGRSLDLARDLSLAIYDYAPGNEVVAGGKVWTSRGLRRMPGRELDERKYRVCLSCKRFQCARELDAGELCPICGEPFGRTRRLVLPEFGFVADRQARDVGTAPPERRWHGASYVEDVGDEVDTFRWSGASGTAVAARAGTRATLAVISEGEGNGFQVCQWCGWADAAVRGARRRAHQRPESGKECDGPLEVVCLGHRYQSDVAEFTFDGVEYQRAAEASWLSALYAMLEGASEALEISRDDIDGALSWTKDNRRSIVLFDTVPGGAGAARRIAENLELVLRSAVDRVQQCDCGPETSCYGCLRSFRNARVHDELSRDGAQAILGPLGVNGVRSEMSEEWGGQVDLASDAVKLLLAELARLGVDEPEVGIEMGEYYWPVEVVWPNQRIVIVDGSDVERDRSLESDGYSVYHAHEAEVTEICKALTGASMTS</sequence>
<dbReference type="SUPFAM" id="SSF52540">
    <property type="entry name" value="P-loop containing nucleoside triphosphate hydrolases"/>
    <property type="match status" value="2"/>
</dbReference>
<dbReference type="PROSITE" id="PS51192">
    <property type="entry name" value="HELICASE_ATP_BIND_1"/>
    <property type="match status" value="1"/>
</dbReference>
<dbReference type="InterPro" id="IPR001650">
    <property type="entry name" value="Helicase_C-like"/>
</dbReference>